<dbReference type="Proteomes" id="UP000219327">
    <property type="component" value="Unassembled WGS sequence"/>
</dbReference>
<dbReference type="GO" id="GO:0005829">
    <property type="term" value="C:cytosol"/>
    <property type="evidence" value="ECO:0007669"/>
    <property type="project" value="TreeGrafter"/>
</dbReference>
<protein>
    <submittedName>
        <fullName evidence="3">Alcohol dehydrogenase</fullName>
    </submittedName>
</protein>
<dbReference type="AlphaFoldDB" id="A0A2A5WTH6"/>
<dbReference type="PANTHER" id="PTHR43364:SF4">
    <property type="entry name" value="NAD(P)-LINKED OXIDOREDUCTASE SUPERFAMILY PROTEIN"/>
    <property type="match status" value="1"/>
</dbReference>
<organism evidence="3 4">
    <name type="scientific">OM182 bacterium MED-G24</name>
    <dbReference type="NCBI Taxonomy" id="1986255"/>
    <lineage>
        <taxon>Bacteria</taxon>
        <taxon>Pseudomonadati</taxon>
        <taxon>Pseudomonadota</taxon>
        <taxon>Gammaproteobacteria</taxon>
        <taxon>OMG group</taxon>
        <taxon>OM182 clade</taxon>
    </lineage>
</organism>
<comment type="caution">
    <text evidence="3">The sequence shown here is derived from an EMBL/GenBank/DDBJ whole genome shotgun (WGS) entry which is preliminary data.</text>
</comment>
<dbReference type="Pfam" id="PF00248">
    <property type="entry name" value="Aldo_ket_red"/>
    <property type="match status" value="1"/>
</dbReference>
<dbReference type="EMBL" id="NTKD01000022">
    <property type="protein sequence ID" value="PDH39578.1"/>
    <property type="molecule type" value="Genomic_DNA"/>
</dbReference>
<dbReference type="FunFam" id="3.20.20.100:FF:000004">
    <property type="entry name" value="Oxidoreductase, aldo/keto reductase"/>
    <property type="match status" value="1"/>
</dbReference>
<keyword evidence="1" id="KW-0560">Oxidoreductase</keyword>
<dbReference type="InterPro" id="IPR036812">
    <property type="entry name" value="NAD(P)_OxRdtase_dom_sf"/>
</dbReference>
<name>A0A2A5WTH6_9GAMM</name>
<dbReference type="InterPro" id="IPR050523">
    <property type="entry name" value="AKR_Detox_Biosynth"/>
</dbReference>
<gene>
    <name evidence="3" type="ORF">CNE99_05260</name>
</gene>
<reference evidence="3 4" key="1">
    <citation type="submission" date="2017-08" db="EMBL/GenBank/DDBJ databases">
        <title>Fine stratification of microbial communities through a metagenomic profile of the photic zone.</title>
        <authorList>
            <person name="Haro-Moreno J.M."/>
            <person name="Lopez-Perez M."/>
            <person name="De La Torre J."/>
            <person name="Picazo A."/>
            <person name="Camacho A."/>
            <person name="Rodriguez-Valera F."/>
        </authorList>
    </citation>
    <scope>NUCLEOTIDE SEQUENCE [LARGE SCALE GENOMIC DNA]</scope>
    <source>
        <strain evidence="3">MED-G24</strain>
    </source>
</reference>
<dbReference type="SUPFAM" id="SSF51430">
    <property type="entry name" value="NAD(P)-linked oxidoreductase"/>
    <property type="match status" value="1"/>
</dbReference>
<dbReference type="Gene3D" id="3.20.20.100">
    <property type="entry name" value="NADP-dependent oxidoreductase domain"/>
    <property type="match status" value="1"/>
</dbReference>
<proteinExistence type="predicted"/>
<accession>A0A2A5WTH6</accession>
<evidence type="ECO:0000313" key="3">
    <source>
        <dbReference type="EMBL" id="PDH39578.1"/>
    </source>
</evidence>
<dbReference type="InterPro" id="IPR023210">
    <property type="entry name" value="NADP_OxRdtase_dom"/>
</dbReference>
<evidence type="ECO:0000259" key="2">
    <source>
        <dbReference type="Pfam" id="PF00248"/>
    </source>
</evidence>
<evidence type="ECO:0000313" key="4">
    <source>
        <dbReference type="Proteomes" id="UP000219327"/>
    </source>
</evidence>
<dbReference type="PANTHER" id="PTHR43364">
    <property type="entry name" value="NADH-SPECIFIC METHYLGLYOXAL REDUCTASE-RELATED"/>
    <property type="match status" value="1"/>
</dbReference>
<dbReference type="PRINTS" id="PR00069">
    <property type="entry name" value="ALDKETRDTASE"/>
</dbReference>
<dbReference type="InterPro" id="IPR020471">
    <property type="entry name" value="AKR"/>
</dbReference>
<dbReference type="CDD" id="cd19079">
    <property type="entry name" value="AKR_EcYajO-like"/>
    <property type="match status" value="1"/>
</dbReference>
<feature type="domain" description="NADP-dependent oxidoreductase" evidence="2">
    <location>
        <begin position="16"/>
        <end position="330"/>
    </location>
</feature>
<evidence type="ECO:0000256" key="1">
    <source>
        <dbReference type="ARBA" id="ARBA00023002"/>
    </source>
</evidence>
<dbReference type="GO" id="GO:0016491">
    <property type="term" value="F:oxidoreductase activity"/>
    <property type="evidence" value="ECO:0007669"/>
    <property type="project" value="UniProtKB-KW"/>
</dbReference>
<sequence length="342" mass="37445">MLKSVPLGPSGLRVSELCLGTMNFGQPGRGHQGDWTLSVDEARPIFQAAIEAGLNYFDCANVYGLGSCEEVVGELLRELLPRDQYVVTTKVSMPMGQGPNQVGLSRKHTMESVDASLKRMGLDYIDQLIIHRHPHGIPGHIATPIEESLEALHDVVKAGKVLYLGASSMFAWQFTELQMTATQHGFTRFISMQNHYNLIYREEEREMNPYCVSSGVSLTPWSPLARGILAGAYQGGFEGGSTARSQGRDRIRTEGLYRGERDFDIAARVVEIAGKYECTPAQISLAWLLGRPGVASPVVGVSKLSQLEDLVGATEITLQNDDVAYLEALYQPLENLLSIGTS</sequence>